<evidence type="ECO:0000313" key="4">
    <source>
        <dbReference type="WBParaSite" id="BPAG_0001215401-mRNA-1"/>
    </source>
</evidence>
<dbReference type="Proteomes" id="UP000278627">
    <property type="component" value="Unassembled WGS sequence"/>
</dbReference>
<evidence type="ECO:0000313" key="3">
    <source>
        <dbReference type="Proteomes" id="UP000278627"/>
    </source>
</evidence>
<sequence>MTRKRRIVVSDDQTMLPKSDNMIVKSVDHMILKEGNDVIKDKDEEMEQMDEAMIVADNELASINDAKKPIEEIVALSNCEMEKNNEPTIILSKNSGDMIPMDIAILSVDEDGISVNEIVGLLEGNDKQNKCPSKDGLNECPSKDGLMIVMNSDKVGMDEVVSIDETMLVDGPLQSMDKIMISESTIMELDDQIVISKGDNALMEMDKIISSNEKVIKVENQIIISSDDVMEVKIDSIGSISAKLSAIDESMMSVDKNEQNVCSISIKQ</sequence>
<dbReference type="WBParaSite" id="BPAG_0001215401-mRNA-1">
    <property type="protein sequence ID" value="BPAG_0001215401-mRNA-1"/>
    <property type="gene ID" value="BPAG_0001215401"/>
</dbReference>
<keyword evidence="3" id="KW-1185">Reference proteome</keyword>
<protein>
    <submittedName>
        <fullName evidence="4">Zonadhesin</fullName>
    </submittedName>
</protein>
<reference evidence="4" key="1">
    <citation type="submission" date="2017-02" db="UniProtKB">
        <authorList>
            <consortium name="WormBaseParasite"/>
        </authorList>
    </citation>
    <scope>IDENTIFICATION</scope>
</reference>
<keyword evidence="1" id="KW-0175">Coiled coil</keyword>
<gene>
    <name evidence="2" type="ORF">BPAG_LOCUS12116</name>
</gene>
<reference evidence="2 3" key="2">
    <citation type="submission" date="2018-11" db="EMBL/GenBank/DDBJ databases">
        <authorList>
            <consortium name="Pathogen Informatics"/>
        </authorList>
    </citation>
    <scope>NUCLEOTIDE SEQUENCE [LARGE SCALE GENOMIC DNA]</scope>
</reference>
<name>A0A0N4TTS5_BRUPA</name>
<organism evidence="4">
    <name type="scientific">Brugia pahangi</name>
    <name type="common">Filarial nematode worm</name>
    <dbReference type="NCBI Taxonomy" id="6280"/>
    <lineage>
        <taxon>Eukaryota</taxon>
        <taxon>Metazoa</taxon>
        <taxon>Ecdysozoa</taxon>
        <taxon>Nematoda</taxon>
        <taxon>Chromadorea</taxon>
        <taxon>Rhabditida</taxon>
        <taxon>Spirurina</taxon>
        <taxon>Spiruromorpha</taxon>
        <taxon>Filarioidea</taxon>
        <taxon>Onchocercidae</taxon>
        <taxon>Brugia</taxon>
    </lineage>
</organism>
<evidence type="ECO:0000313" key="2">
    <source>
        <dbReference type="EMBL" id="VDN93302.1"/>
    </source>
</evidence>
<dbReference type="STRING" id="6280.A0A0N4TTS5"/>
<dbReference type="EMBL" id="UZAD01013270">
    <property type="protein sequence ID" value="VDN93302.1"/>
    <property type="molecule type" value="Genomic_DNA"/>
</dbReference>
<evidence type="ECO:0000256" key="1">
    <source>
        <dbReference type="SAM" id="Coils"/>
    </source>
</evidence>
<accession>A0A0N4TTS5</accession>
<proteinExistence type="predicted"/>
<feature type="coiled-coil region" evidence="1">
    <location>
        <begin position="32"/>
        <end position="59"/>
    </location>
</feature>
<dbReference type="AlphaFoldDB" id="A0A0N4TTS5"/>